<reference evidence="7 8" key="1">
    <citation type="journal article" date="2016" name="Nat. Commun.">
        <title>Thousands of microbial genomes shed light on interconnected biogeochemical processes in an aquifer system.</title>
        <authorList>
            <person name="Anantharaman K."/>
            <person name="Brown C.T."/>
            <person name="Hug L.A."/>
            <person name="Sharon I."/>
            <person name="Castelle C.J."/>
            <person name="Probst A.J."/>
            <person name="Thomas B.C."/>
            <person name="Singh A."/>
            <person name="Wilkins M.J."/>
            <person name="Karaoz U."/>
            <person name="Brodie E.L."/>
            <person name="Williams K.H."/>
            <person name="Hubbard S.S."/>
            <person name="Banfield J.F."/>
        </authorList>
    </citation>
    <scope>NUCLEOTIDE SEQUENCE [LARGE SCALE GENOMIC DNA]</scope>
</reference>
<dbReference type="Gene3D" id="3.10.290.10">
    <property type="entry name" value="RNA-binding S4 domain"/>
    <property type="match status" value="1"/>
</dbReference>
<feature type="domain" description="RNA-binding S4" evidence="6">
    <location>
        <begin position="1"/>
        <end position="62"/>
    </location>
</feature>
<evidence type="ECO:0000256" key="1">
    <source>
        <dbReference type="ARBA" id="ARBA00008348"/>
    </source>
</evidence>
<dbReference type="NCBIfam" id="TIGR00093">
    <property type="entry name" value="pseudouridine synthase"/>
    <property type="match status" value="1"/>
</dbReference>
<dbReference type="InterPro" id="IPR020103">
    <property type="entry name" value="PsdUridine_synth_cat_dom_sf"/>
</dbReference>
<dbReference type="EMBL" id="MFKK01000037">
    <property type="protein sequence ID" value="OGG39701.1"/>
    <property type="molecule type" value="Genomic_DNA"/>
</dbReference>
<dbReference type="PROSITE" id="PS50889">
    <property type="entry name" value="S4"/>
    <property type="match status" value="1"/>
</dbReference>
<dbReference type="CDD" id="cd00165">
    <property type="entry name" value="S4"/>
    <property type="match status" value="1"/>
</dbReference>
<keyword evidence="2 4" id="KW-0694">RNA-binding</keyword>
<dbReference type="EC" id="5.4.99.-" evidence="5"/>
<dbReference type="InterPro" id="IPR000748">
    <property type="entry name" value="PsdUridine_synth_RsuA/RluB/E/F"/>
</dbReference>
<dbReference type="FunFam" id="3.30.70.1560:FF:000001">
    <property type="entry name" value="Pseudouridine synthase"/>
    <property type="match status" value="1"/>
</dbReference>
<gene>
    <name evidence="7" type="ORF">A3A21_00185</name>
</gene>
<comment type="caution">
    <text evidence="7">The sequence shown here is derived from an EMBL/GenBank/DDBJ whole genome shotgun (WGS) entry which is preliminary data.</text>
</comment>
<dbReference type="InterPro" id="IPR020094">
    <property type="entry name" value="TruA/RsuA/RluB/E/F_N"/>
</dbReference>
<dbReference type="GO" id="GO:0005829">
    <property type="term" value="C:cytosol"/>
    <property type="evidence" value="ECO:0007669"/>
    <property type="project" value="UniProtKB-ARBA"/>
</dbReference>
<proteinExistence type="inferred from homology"/>
<dbReference type="AlphaFoldDB" id="A0A1F6BRY8"/>
<dbReference type="InterPro" id="IPR006145">
    <property type="entry name" value="PsdUridine_synth_RsuA/RluA"/>
</dbReference>
<dbReference type="Pfam" id="PF00849">
    <property type="entry name" value="PseudoU_synth_2"/>
    <property type="match status" value="1"/>
</dbReference>
<keyword evidence="3 5" id="KW-0413">Isomerase</keyword>
<dbReference type="Gene3D" id="3.30.70.1560">
    <property type="entry name" value="Alpha-L RNA-binding motif"/>
    <property type="match status" value="1"/>
</dbReference>
<evidence type="ECO:0000259" key="6">
    <source>
        <dbReference type="SMART" id="SM00363"/>
    </source>
</evidence>
<evidence type="ECO:0000256" key="2">
    <source>
        <dbReference type="ARBA" id="ARBA00022884"/>
    </source>
</evidence>
<evidence type="ECO:0000256" key="4">
    <source>
        <dbReference type="PROSITE-ProRule" id="PRU00182"/>
    </source>
</evidence>
<dbReference type="InterPro" id="IPR002942">
    <property type="entry name" value="S4_RNA-bd"/>
</dbReference>
<dbReference type="PANTHER" id="PTHR47683">
    <property type="entry name" value="PSEUDOURIDINE SYNTHASE FAMILY PROTEIN-RELATED"/>
    <property type="match status" value="1"/>
</dbReference>
<dbReference type="Proteomes" id="UP000176996">
    <property type="component" value="Unassembled WGS sequence"/>
</dbReference>
<dbReference type="GO" id="GO:0003723">
    <property type="term" value="F:RNA binding"/>
    <property type="evidence" value="ECO:0007669"/>
    <property type="project" value="UniProtKB-KW"/>
</dbReference>
<name>A0A1F6BRY8_9BACT</name>
<dbReference type="InterPro" id="IPR036986">
    <property type="entry name" value="S4_RNA-bd_sf"/>
</dbReference>
<dbReference type="FunFam" id="3.10.290.10:FF:000003">
    <property type="entry name" value="Pseudouridine synthase"/>
    <property type="match status" value="1"/>
</dbReference>
<evidence type="ECO:0000313" key="8">
    <source>
        <dbReference type="Proteomes" id="UP000176996"/>
    </source>
</evidence>
<dbReference type="Pfam" id="PF01479">
    <property type="entry name" value="S4"/>
    <property type="match status" value="1"/>
</dbReference>
<evidence type="ECO:0000256" key="5">
    <source>
        <dbReference type="RuleBase" id="RU003887"/>
    </source>
</evidence>
<dbReference type="STRING" id="1798471.A3A21_00185"/>
<evidence type="ECO:0000256" key="3">
    <source>
        <dbReference type="ARBA" id="ARBA00023235"/>
    </source>
</evidence>
<dbReference type="PANTHER" id="PTHR47683:SF2">
    <property type="entry name" value="RNA-BINDING S4 DOMAIN-CONTAINING PROTEIN"/>
    <property type="match status" value="1"/>
</dbReference>
<dbReference type="GO" id="GO:0120159">
    <property type="term" value="F:rRNA pseudouridine synthase activity"/>
    <property type="evidence" value="ECO:0007669"/>
    <property type="project" value="UniProtKB-ARBA"/>
</dbReference>
<comment type="similarity">
    <text evidence="1 5">Belongs to the pseudouridine synthase RsuA family.</text>
</comment>
<accession>A0A1F6BRY8</accession>
<dbReference type="SMART" id="SM00363">
    <property type="entry name" value="S4"/>
    <property type="match status" value="1"/>
</dbReference>
<dbReference type="InterPro" id="IPR050343">
    <property type="entry name" value="RsuA_PseudoU_synthase"/>
</dbReference>
<dbReference type="GO" id="GO:0000455">
    <property type="term" value="P:enzyme-directed rRNA pseudouridine synthesis"/>
    <property type="evidence" value="ECO:0007669"/>
    <property type="project" value="UniProtKB-ARBA"/>
</dbReference>
<dbReference type="Gene3D" id="3.30.70.580">
    <property type="entry name" value="Pseudouridine synthase I, catalytic domain, N-terminal subdomain"/>
    <property type="match status" value="1"/>
</dbReference>
<dbReference type="InterPro" id="IPR042092">
    <property type="entry name" value="PsdUridine_s_RsuA/RluB/E/F_cat"/>
</dbReference>
<dbReference type="SUPFAM" id="SSF55174">
    <property type="entry name" value="Alpha-L RNA-binding motif"/>
    <property type="match status" value="1"/>
</dbReference>
<evidence type="ECO:0000313" key="7">
    <source>
        <dbReference type="EMBL" id="OGG39701.1"/>
    </source>
</evidence>
<sequence length="229" mass="26152">MRIQKYLSEQGVMSRREAEESMRKGFVTCNGKVVRDLGRQIDPERDRIRVLSSSSSAERKMTILVNKPRGVVSSKNPKEGFTVFQMLPQFANLHVVGRLDKESEGALLLSNDGPVTASVTSEKHLIEKEYEVWIREVVRPGRIRKMEEGVLLEDGRTLPARVSRIDDHAFRIVLREGRKHQIRRMAAVLMLTVTRLKRIRIGDLTLKGLKEGGFRALSFAEVQAFKRRS</sequence>
<dbReference type="PROSITE" id="PS01149">
    <property type="entry name" value="PSI_RSU"/>
    <property type="match status" value="1"/>
</dbReference>
<dbReference type="SUPFAM" id="SSF55120">
    <property type="entry name" value="Pseudouridine synthase"/>
    <property type="match status" value="1"/>
</dbReference>
<dbReference type="InterPro" id="IPR018496">
    <property type="entry name" value="PsdUridine_synth_RsuA/RluB_CS"/>
</dbReference>
<protein>
    <recommendedName>
        <fullName evidence="5">Pseudouridine synthase</fullName>
        <ecNumber evidence="5">5.4.99.-</ecNumber>
    </recommendedName>
</protein>
<organism evidence="7 8">
    <name type="scientific">Candidatus Jorgensenbacteria bacterium RIFCSPLOWO2_01_FULL_45_25b</name>
    <dbReference type="NCBI Taxonomy" id="1798471"/>
    <lineage>
        <taxon>Bacteria</taxon>
        <taxon>Candidatus Joergenseniibacteriota</taxon>
    </lineage>
</organism>